<dbReference type="GO" id="GO:0005840">
    <property type="term" value="C:ribosome"/>
    <property type="evidence" value="ECO:0007669"/>
    <property type="project" value="UniProtKB-KW"/>
</dbReference>
<gene>
    <name evidence="5" type="primary">rpl34</name>
</gene>
<evidence type="ECO:0000256" key="4">
    <source>
        <dbReference type="SAM" id="MobiDB-lite"/>
    </source>
</evidence>
<dbReference type="AlphaFoldDB" id="A0A1Z1M510"/>
<sequence length="42" mass="4988">MKTGTKLKKLRKSGFLSRMQRKSGQKILNNQRRKKQNKTNVK</sequence>
<protein>
    <submittedName>
        <fullName evidence="5">Ribosomal protein L34</fullName>
    </submittedName>
</protein>
<dbReference type="Gene3D" id="1.10.287.3980">
    <property type="match status" value="1"/>
</dbReference>
<dbReference type="RefSeq" id="YP_009392585.1">
    <property type="nucleotide sequence ID" value="NC_035264.1"/>
</dbReference>
<evidence type="ECO:0000256" key="1">
    <source>
        <dbReference type="ARBA" id="ARBA00010111"/>
    </source>
</evidence>
<name>A0A1Z1M510_9FLOR</name>
<dbReference type="Pfam" id="PF00468">
    <property type="entry name" value="Ribosomal_L34"/>
    <property type="match status" value="1"/>
</dbReference>
<keyword evidence="5" id="KW-0150">Chloroplast</keyword>
<keyword evidence="3" id="KW-0687">Ribonucleoprotein</keyword>
<dbReference type="InterPro" id="IPR000271">
    <property type="entry name" value="Ribosomal_bL34"/>
</dbReference>
<proteinExistence type="inferred from homology"/>
<dbReference type="GO" id="GO:0003735">
    <property type="term" value="F:structural constituent of ribosome"/>
    <property type="evidence" value="ECO:0007669"/>
    <property type="project" value="InterPro"/>
</dbReference>
<feature type="compositionally biased region" description="Basic residues" evidence="4">
    <location>
        <begin position="1"/>
        <end position="12"/>
    </location>
</feature>
<comment type="similarity">
    <text evidence="1">Belongs to the bacterial ribosomal protein bL34 family.</text>
</comment>
<organism evidence="5">
    <name type="scientific">Bostrychia tenella</name>
    <dbReference type="NCBI Taxonomy" id="324755"/>
    <lineage>
        <taxon>Eukaryota</taxon>
        <taxon>Rhodophyta</taxon>
        <taxon>Florideophyceae</taxon>
        <taxon>Rhodymeniophycidae</taxon>
        <taxon>Ceramiales</taxon>
        <taxon>Rhodomelaceae</taxon>
        <taxon>Bostrychia</taxon>
    </lineage>
</organism>
<evidence type="ECO:0000256" key="2">
    <source>
        <dbReference type="ARBA" id="ARBA00022980"/>
    </source>
</evidence>
<keyword evidence="5" id="KW-0934">Plastid</keyword>
<reference evidence="5" key="1">
    <citation type="journal article" date="2017" name="J. Phycol.">
        <title>Analysis of chloroplast genomes and a supermatrix inform reclassification of the Rhodomelaceae (Rhodophyta).</title>
        <authorList>
            <person name="Diaz-Tapia P."/>
            <person name="Maggs C.A."/>
            <person name="West J.A."/>
            <person name="Verbruggen H."/>
        </authorList>
    </citation>
    <scope>NUCLEOTIDE SEQUENCE</scope>
    <source>
        <strain evidence="5">JW3079</strain>
    </source>
</reference>
<dbReference type="GeneID" id="33354145"/>
<keyword evidence="2 5" id="KW-0689">Ribosomal protein</keyword>
<dbReference type="GO" id="GO:0006412">
    <property type="term" value="P:translation"/>
    <property type="evidence" value="ECO:0007669"/>
    <property type="project" value="InterPro"/>
</dbReference>
<feature type="compositionally biased region" description="Basic residues" evidence="4">
    <location>
        <begin position="31"/>
        <end position="42"/>
    </location>
</feature>
<feature type="region of interest" description="Disordered" evidence="4">
    <location>
        <begin position="1"/>
        <end position="42"/>
    </location>
</feature>
<evidence type="ECO:0000313" key="5">
    <source>
        <dbReference type="EMBL" id="ARW61147.1"/>
    </source>
</evidence>
<accession>A0A1Z1M510</accession>
<evidence type="ECO:0000256" key="3">
    <source>
        <dbReference type="ARBA" id="ARBA00023274"/>
    </source>
</evidence>
<dbReference type="EMBL" id="MF101417">
    <property type="protein sequence ID" value="ARW61147.1"/>
    <property type="molecule type" value="Genomic_DNA"/>
</dbReference>
<geneLocation type="chloroplast" evidence="5"/>
<dbReference type="GO" id="GO:1990904">
    <property type="term" value="C:ribonucleoprotein complex"/>
    <property type="evidence" value="ECO:0007669"/>
    <property type="project" value="UniProtKB-KW"/>
</dbReference>